<evidence type="ECO:0000256" key="8">
    <source>
        <dbReference type="ARBA" id="ARBA00022220"/>
    </source>
</evidence>
<keyword evidence="9" id="KW-0004">4Fe-4S</keyword>
<dbReference type="InterPro" id="IPR013785">
    <property type="entry name" value="Aldolase_TIM"/>
</dbReference>
<dbReference type="EMBL" id="JBEGCI010000008">
    <property type="protein sequence ID" value="MEQ6889123.1"/>
    <property type="molecule type" value="Genomic_DNA"/>
</dbReference>
<dbReference type="PROSITE" id="PS51918">
    <property type="entry name" value="RADICAL_SAM"/>
    <property type="match status" value="2"/>
</dbReference>
<dbReference type="Proteomes" id="UP001472978">
    <property type="component" value="Unassembled WGS sequence"/>
</dbReference>
<evidence type="ECO:0000256" key="7">
    <source>
        <dbReference type="ARBA" id="ARBA00012289"/>
    </source>
</evidence>
<feature type="domain" description="Radical SAM core" evidence="18">
    <location>
        <begin position="51"/>
        <end position="298"/>
    </location>
</feature>
<dbReference type="InterPro" id="IPR019940">
    <property type="entry name" value="CofH_family"/>
</dbReference>
<accession>A0ABV1N5Y9</accession>
<protein>
    <recommendedName>
        <fullName evidence="8">FO synthase</fullName>
        <ecNumber evidence="7">2.5.1.147</ecNumber>
        <ecNumber evidence="6">4.3.1.32</ecNumber>
    </recommendedName>
</protein>
<dbReference type="CDD" id="cd01335">
    <property type="entry name" value="Radical_SAM"/>
    <property type="match status" value="2"/>
</dbReference>
<keyword evidence="10 19" id="KW-0808">Transferase</keyword>
<evidence type="ECO:0000256" key="3">
    <source>
        <dbReference type="ARBA" id="ARBA00004712"/>
    </source>
</evidence>
<dbReference type="SFLD" id="SFLDF00343">
    <property type="entry name" value="aminofutalosine_synthase_(mqnE"/>
    <property type="match status" value="1"/>
</dbReference>
<reference evidence="19 20" key="1">
    <citation type="submission" date="2024-05" db="EMBL/GenBank/DDBJ databases">
        <title>Halomonas sp. CS7 16S ribosomal RNA gene Genome sequencing and assembly.</title>
        <authorList>
            <person name="Yook S."/>
        </authorList>
    </citation>
    <scope>NUCLEOTIDE SEQUENCE [LARGE SCALE GENOMIC DNA]</scope>
    <source>
        <strain evidence="19 20">CS7</strain>
    </source>
</reference>
<dbReference type="HAMAP" id="MF_01612">
    <property type="entry name" value="FO_synth_sub2"/>
    <property type="match status" value="1"/>
</dbReference>
<evidence type="ECO:0000256" key="10">
    <source>
        <dbReference type="ARBA" id="ARBA00022679"/>
    </source>
</evidence>
<dbReference type="InterPro" id="IPR045567">
    <property type="entry name" value="CofH/MnqC-like_C"/>
</dbReference>
<dbReference type="Gene3D" id="3.20.20.70">
    <property type="entry name" value="Aldolase class I"/>
    <property type="match status" value="2"/>
</dbReference>
<keyword evidence="12" id="KW-0479">Metal-binding</keyword>
<keyword evidence="20" id="KW-1185">Reference proteome</keyword>
<dbReference type="Pfam" id="PF04055">
    <property type="entry name" value="Radical_SAM"/>
    <property type="match status" value="2"/>
</dbReference>
<keyword evidence="11" id="KW-0949">S-adenosyl-L-methionine</keyword>
<evidence type="ECO:0000256" key="9">
    <source>
        <dbReference type="ARBA" id="ARBA00022485"/>
    </source>
</evidence>
<evidence type="ECO:0000256" key="17">
    <source>
        <dbReference type="ARBA" id="ARBA00048974"/>
    </source>
</evidence>
<dbReference type="EC" id="4.3.1.32" evidence="6"/>
<comment type="similarity">
    <text evidence="4">In the C-terminal section; belongs to the radical SAM superfamily. CofH family.</text>
</comment>
<evidence type="ECO:0000256" key="11">
    <source>
        <dbReference type="ARBA" id="ARBA00022691"/>
    </source>
</evidence>
<evidence type="ECO:0000256" key="5">
    <source>
        <dbReference type="ARBA" id="ARBA00010826"/>
    </source>
</evidence>
<proteinExistence type="inferred from homology"/>
<name>A0ABV1N5Y9_9GAMM</name>
<evidence type="ECO:0000256" key="6">
    <source>
        <dbReference type="ARBA" id="ARBA00012126"/>
    </source>
</evidence>
<dbReference type="InterPro" id="IPR019939">
    <property type="entry name" value="CofG_family"/>
</dbReference>
<dbReference type="HAMAP" id="MF_01611">
    <property type="entry name" value="FO_synth_sub1"/>
    <property type="match status" value="1"/>
</dbReference>
<evidence type="ECO:0000256" key="16">
    <source>
        <dbReference type="ARBA" id="ARBA00048468"/>
    </source>
</evidence>
<dbReference type="InterPro" id="IPR007197">
    <property type="entry name" value="rSAM"/>
</dbReference>
<dbReference type="SFLD" id="SFLDG01064">
    <property type="entry name" value="F420__menaquinone_cofactor_bio"/>
    <property type="match status" value="3"/>
</dbReference>
<dbReference type="InterPro" id="IPR006638">
    <property type="entry name" value="Elp3/MiaA/NifB-like_rSAM"/>
</dbReference>
<sequence>MVEPINALLDKSRSGAGLCADDAYRVGAEAPLHDLMSCAEAMTLEGHGRRIGYSPKVFIPLTRLCRNHCGYCTFATSPKKIDGPYLSPEEVLAIARDGARAGCHEALFTLGERPEQRYPQAQAALDAMGYQDTFAYVAAMARLVFRETGLLPHINPGTMSSEEMRPLRQVAASLGIMLESTADRLHERGGPHWRCPDKRPRARLATLRHAGELSVAITSGILIGIGETRVERIDALLALRELHREYGHIQELIIQNFRAKPGTRMAEAPEPDIDDQAWTIAMSRLIFGAEMSIQAPPNLRPAELEQLVRAGINDWGGISPVTLDHVNPEAAWPQIDTLALESARFGRQLLQRLPLIPAYVRRLEQWVVPDIAKAVRRAADARGFARTDNWYAGSREATEADATLLPGGTSEDRTPSPEIAQLLERACAGEALNEGEIVQLFMVDGSDLRAVIHAADTLRRVTVGENVTYTRNCNINYTNICQYRCGFCAFAKGSTAANLRGPAYRLDAARVAERAGEAWSRGATEVCMQGGIHPHYDGNTYLALAAAVKEAVPHMHVHAFSPLEVFHGAETLGLELTEYLQRLYQAGLRSLPGTAAEILDDEVRATLCPDKLNTEQWLEVMRSAHQAGIRSTATMMFGHVERPEHWARHLLRIRALQGETGGFTEFVPLPYVHMESPIWLKGQARSGPTLREAVLVHAVSRLALHPLLTNIQTSWVKMGRKGAALCLEAGANDLGGTLMYESITRAAGGSNGQSLDDSDLVAITRAVNRPLLQRNTFYQPVDDSMADEAWAGPDRISLDDITPSSLSSSTSAIHDISMLQQ</sequence>
<evidence type="ECO:0000313" key="19">
    <source>
        <dbReference type="EMBL" id="MEQ6889123.1"/>
    </source>
</evidence>
<evidence type="ECO:0000256" key="15">
    <source>
        <dbReference type="ARBA" id="ARBA00023239"/>
    </source>
</evidence>
<feature type="domain" description="Radical SAM core" evidence="18">
    <location>
        <begin position="467"/>
        <end position="706"/>
    </location>
</feature>
<comment type="cofactor">
    <cofactor evidence="1">
        <name>[4Fe-4S] cluster</name>
        <dbReference type="ChEBI" id="CHEBI:49883"/>
    </cofactor>
</comment>
<dbReference type="NCBIfam" id="TIGR00423">
    <property type="entry name" value="CofH family radical SAM protein"/>
    <property type="match status" value="1"/>
</dbReference>
<evidence type="ECO:0000259" key="18">
    <source>
        <dbReference type="PROSITE" id="PS51918"/>
    </source>
</evidence>
<dbReference type="NCBIfam" id="TIGR03550">
    <property type="entry name" value="F420_cofG"/>
    <property type="match status" value="1"/>
</dbReference>
<dbReference type="SFLD" id="SFLDG01388">
    <property type="entry name" value="7_8-didemethyl-8-hydroxy-5-dea"/>
    <property type="match status" value="2"/>
</dbReference>
<dbReference type="Pfam" id="PF19288">
    <property type="entry name" value="CofH_C"/>
    <property type="match status" value="1"/>
</dbReference>
<dbReference type="InterPro" id="IPR034405">
    <property type="entry name" value="F420"/>
</dbReference>
<dbReference type="SMART" id="SM00729">
    <property type="entry name" value="Elp3"/>
    <property type="match status" value="2"/>
</dbReference>
<evidence type="ECO:0000256" key="13">
    <source>
        <dbReference type="ARBA" id="ARBA00023004"/>
    </source>
</evidence>
<dbReference type="EC" id="2.5.1.147" evidence="7"/>
<dbReference type="GO" id="GO:0141093">
    <property type="term" value="F:5-amino-6-(D-ribitylamino)uracil--L-tyrosine 4-hydroxyphenyl transferase activity"/>
    <property type="evidence" value="ECO:0007669"/>
    <property type="project" value="UniProtKB-EC"/>
</dbReference>
<dbReference type="SFLD" id="SFLDG01389">
    <property type="entry name" value="menaquinone_synthsis_involved"/>
    <property type="match status" value="1"/>
</dbReference>
<dbReference type="InterPro" id="IPR058240">
    <property type="entry name" value="rSAM_sf"/>
</dbReference>
<organism evidence="19 20">
    <name type="scientific">Halomonas pelophila</name>
    <dbReference type="NCBI Taxonomy" id="3151122"/>
    <lineage>
        <taxon>Bacteria</taxon>
        <taxon>Pseudomonadati</taxon>
        <taxon>Pseudomonadota</taxon>
        <taxon>Gammaproteobacteria</taxon>
        <taxon>Oceanospirillales</taxon>
        <taxon>Halomonadaceae</taxon>
        <taxon>Halomonas</taxon>
    </lineage>
</organism>
<comment type="similarity">
    <text evidence="5">In the N-terminal section; belongs to the radical SAM superfamily. CofG family.</text>
</comment>
<dbReference type="SFLD" id="SFLDF00294">
    <property type="entry name" value="7_8-didemethyl-8-hydroxy-5-dea"/>
    <property type="match status" value="1"/>
</dbReference>
<evidence type="ECO:0000256" key="2">
    <source>
        <dbReference type="ARBA" id="ARBA00003692"/>
    </source>
</evidence>
<dbReference type="NCBIfam" id="TIGR03551">
    <property type="entry name" value="F420_cofH"/>
    <property type="match status" value="1"/>
</dbReference>
<keyword evidence="14" id="KW-0411">Iron-sulfur</keyword>
<dbReference type="SUPFAM" id="SSF102114">
    <property type="entry name" value="Radical SAM enzymes"/>
    <property type="match status" value="2"/>
</dbReference>
<evidence type="ECO:0000256" key="1">
    <source>
        <dbReference type="ARBA" id="ARBA00001966"/>
    </source>
</evidence>
<comment type="catalytic activity">
    <reaction evidence="17">
        <text>5-amino-5-(4-hydroxybenzyl)-6-(D-ribitylimino)-5,6-dihydrouracil + S-adenosyl-L-methionine = 7,8-didemethyl-8-hydroxy-5-deazariboflavin + 5'-deoxyadenosine + L-methionine + NH4(+) + H(+)</text>
        <dbReference type="Rhea" id="RHEA:55204"/>
        <dbReference type="ChEBI" id="CHEBI:15378"/>
        <dbReference type="ChEBI" id="CHEBI:17319"/>
        <dbReference type="ChEBI" id="CHEBI:28938"/>
        <dbReference type="ChEBI" id="CHEBI:57844"/>
        <dbReference type="ChEBI" id="CHEBI:59789"/>
        <dbReference type="ChEBI" id="CHEBI:59904"/>
        <dbReference type="ChEBI" id="CHEBI:85936"/>
        <dbReference type="EC" id="4.3.1.32"/>
    </reaction>
</comment>
<dbReference type="PANTHER" id="PTHR43076:SF1">
    <property type="entry name" value="LIPOYL SYNTHASE 2"/>
    <property type="match status" value="1"/>
</dbReference>
<dbReference type="RefSeq" id="WP_349758656.1">
    <property type="nucleotide sequence ID" value="NZ_JBEGCI010000008.1"/>
</dbReference>
<keyword evidence="15" id="KW-0456">Lyase</keyword>
<evidence type="ECO:0000256" key="4">
    <source>
        <dbReference type="ARBA" id="ARBA00010051"/>
    </source>
</evidence>
<evidence type="ECO:0000256" key="14">
    <source>
        <dbReference type="ARBA" id="ARBA00023014"/>
    </source>
</evidence>
<dbReference type="PANTHER" id="PTHR43076">
    <property type="entry name" value="FO SYNTHASE (COFH)"/>
    <property type="match status" value="1"/>
</dbReference>
<comment type="catalytic activity">
    <reaction evidence="16">
        <text>5-amino-6-(D-ribitylamino)uracil + L-tyrosine + S-adenosyl-L-methionine = 5-amino-5-(4-hydroxybenzyl)-6-(D-ribitylimino)-5,6-dihydrouracil + 2-iminoacetate + 5'-deoxyadenosine + L-methionine + H(+)</text>
        <dbReference type="Rhea" id="RHEA:55200"/>
        <dbReference type="ChEBI" id="CHEBI:15378"/>
        <dbReference type="ChEBI" id="CHEBI:15934"/>
        <dbReference type="ChEBI" id="CHEBI:17319"/>
        <dbReference type="ChEBI" id="CHEBI:57844"/>
        <dbReference type="ChEBI" id="CHEBI:58315"/>
        <dbReference type="ChEBI" id="CHEBI:59789"/>
        <dbReference type="ChEBI" id="CHEBI:77846"/>
        <dbReference type="ChEBI" id="CHEBI:85936"/>
        <dbReference type="EC" id="2.5.1.147"/>
    </reaction>
</comment>
<dbReference type="NCBIfam" id="NF004884">
    <property type="entry name" value="PRK06245.1"/>
    <property type="match status" value="1"/>
</dbReference>
<comment type="pathway">
    <text evidence="3">Cofactor biosynthesis; coenzyme F0 biosynthesis.</text>
</comment>
<dbReference type="InterPro" id="IPR020050">
    <property type="entry name" value="FO_synthase_su2"/>
</dbReference>
<keyword evidence="13" id="KW-0408">Iron</keyword>
<evidence type="ECO:0000256" key="12">
    <source>
        <dbReference type="ARBA" id="ARBA00022723"/>
    </source>
</evidence>
<comment type="function">
    <text evidence="2">Catalyzes the radical-mediated synthesis of 7,8-didemethyl-8-hydroxy-5-deazariboflavin (FO) from 5-amino-6-(D-ribitylamino)uracil and L-tyrosine.</text>
</comment>
<evidence type="ECO:0000313" key="20">
    <source>
        <dbReference type="Proteomes" id="UP001472978"/>
    </source>
</evidence>
<comment type="caution">
    <text evidence="19">The sequence shown here is derived from an EMBL/GenBank/DDBJ whole genome shotgun (WGS) entry which is preliminary data.</text>
</comment>
<dbReference type="SFLD" id="SFLDS00029">
    <property type="entry name" value="Radical_SAM"/>
    <property type="match status" value="3"/>
</dbReference>
<gene>
    <name evidence="19" type="primary">cofH</name>
    <name evidence="19" type="ORF">ABE957_10605</name>
</gene>